<gene>
    <name evidence="1" type="ORF">CRENBAI_010216</name>
</gene>
<proteinExistence type="predicted"/>
<protein>
    <submittedName>
        <fullName evidence="1">Uncharacterized protein</fullName>
    </submittedName>
</protein>
<dbReference type="AlphaFoldDB" id="A0AAV9RK82"/>
<comment type="caution">
    <text evidence="1">The sequence shown here is derived from an EMBL/GenBank/DDBJ whole genome shotgun (WGS) entry which is preliminary data.</text>
</comment>
<dbReference type="PANTHER" id="PTHR15705">
    <property type="entry name" value="MCG7194, ISOFORM CRA_A"/>
    <property type="match status" value="1"/>
</dbReference>
<organism evidence="1 2">
    <name type="scientific">Crenichthys baileyi</name>
    <name type="common">White River springfish</name>
    <dbReference type="NCBI Taxonomy" id="28760"/>
    <lineage>
        <taxon>Eukaryota</taxon>
        <taxon>Metazoa</taxon>
        <taxon>Chordata</taxon>
        <taxon>Craniata</taxon>
        <taxon>Vertebrata</taxon>
        <taxon>Euteleostomi</taxon>
        <taxon>Actinopterygii</taxon>
        <taxon>Neopterygii</taxon>
        <taxon>Teleostei</taxon>
        <taxon>Neoteleostei</taxon>
        <taxon>Acanthomorphata</taxon>
        <taxon>Ovalentaria</taxon>
        <taxon>Atherinomorphae</taxon>
        <taxon>Cyprinodontiformes</taxon>
        <taxon>Goodeidae</taxon>
        <taxon>Crenichthys</taxon>
    </lineage>
</organism>
<dbReference type="Proteomes" id="UP001311232">
    <property type="component" value="Unassembled WGS sequence"/>
</dbReference>
<dbReference type="PANTHER" id="PTHR15705:SF1">
    <property type="entry name" value="RIKEN CDNA 9330159F19 GENE"/>
    <property type="match status" value="1"/>
</dbReference>
<name>A0AAV9RK82_9TELE</name>
<evidence type="ECO:0000313" key="2">
    <source>
        <dbReference type="Proteomes" id="UP001311232"/>
    </source>
</evidence>
<sequence length="213" mass="23527">MIPQESPLWAELSYGSDKIRSTTALNAICDDLQALQHENWITLSPETTCRANKILSDTWMANTGDPYLYRDSVTSPGGYSDMEAAAPPIPPRTSSWNLSSSNPDTEIHIAESPLPTVRKCHSPCVLLDRKCNSPSIVRKFKAMLQENKGKVFKEGVLTSRSINSSSNCNTGCCHNSWSCDASKLQTVMPSLKGSRRNLMLERKTAKFNRTVSG</sequence>
<evidence type="ECO:0000313" key="1">
    <source>
        <dbReference type="EMBL" id="KAK5609383.1"/>
    </source>
</evidence>
<dbReference type="EMBL" id="JAHHUM010001749">
    <property type="protein sequence ID" value="KAK5609383.1"/>
    <property type="molecule type" value="Genomic_DNA"/>
</dbReference>
<reference evidence="1 2" key="1">
    <citation type="submission" date="2021-06" db="EMBL/GenBank/DDBJ databases">
        <authorList>
            <person name="Palmer J.M."/>
        </authorList>
    </citation>
    <scope>NUCLEOTIDE SEQUENCE [LARGE SCALE GENOMIC DNA]</scope>
    <source>
        <strain evidence="1 2">MEX-2019</strain>
        <tissue evidence="1">Muscle</tissue>
    </source>
</reference>
<accession>A0AAV9RK82</accession>
<keyword evidence="2" id="KW-1185">Reference proteome</keyword>